<dbReference type="PANTHER" id="PTHR42663">
    <property type="entry name" value="HYDROLASE C777.06C-RELATED-RELATED"/>
    <property type="match status" value="1"/>
</dbReference>
<feature type="domain" description="Metallo-beta-lactamase" evidence="1">
    <location>
        <begin position="72"/>
        <end position="280"/>
    </location>
</feature>
<accession>A0A1Y2BD20</accession>
<dbReference type="STRING" id="329046.A0A1Y2BD20"/>
<dbReference type="OrthoDB" id="341300at2759"/>
<reference evidence="2 3" key="1">
    <citation type="submission" date="2016-07" db="EMBL/GenBank/DDBJ databases">
        <title>Pervasive Adenine N6-methylation of Active Genes in Fungi.</title>
        <authorList>
            <consortium name="DOE Joint Genome Institute"/>
            <person name="Mondo S.J."/>
            <person name="Dannebaum R.O."/>
            <person name="Kuo R.C."/>
            <person name="Labutti K."/>
            <person name="Haridas S."/>
            <person name="Kuo A."/>
            <person name="Salamov A."/>
            <person name="Ahrendt S.R."/>
            <person name="Lipzen A."/>
            <person name="Sullivan W."/>
            <person name="Andreopoulos W.B."/>
            <person name="Clum A."/>
            <person name="Lindquist E."/>
            <person name="Daum C."/>
            <person name="Ramamoorthy G.K."/>
            <person name="Gryganskyi A."/>
            <person name="Culley D."/>
            <person name="Magnuson J.K."/>
            <person name="James T.Y."/>
            <person name="O'Malley M.A."/>
            <person name="Stajich J.E."/>
            <person name="Spatafora J.W."/>
            <person name="Visel A."/>
            <person name="Grigoriev I.V."/>
        </authorList>
    </citation>
    <scope>NUCLEOTIDE SEQUENCE [LARGE SCALE GENOMIC DNA]</scope>
    <source>
        <strain evidence="2 3">JEL800</strain>
    </source>
</reference>
<evidence type="ECO:0000313" key="3">
    <source>
        <dbReference type="Proteomes" id="UP000193642"/>
    </source>
</evidence>
<name>A0A1Y2BD20_9FUNG</name>
<dbReference type="Pfam" id="PF12706">
    <property type="entry name" value="Lactamase_B_2"/>
    <property type="match status" value="1"/>
</dbReference>
<dbReference type="EMBL" id="MCGO01000070">
    <property type="protein sequence ID" value="ORY32721.1"/>
    <property type="molecule type" value="Genomic_DNA"/>
</dbReference>
<dbReference type="SUPFAM" id="SSF56281">
    <property type="entry name" value="Metallo-hydrolase/oxidoreductase"/>
    <property type="match status" value="1"/>
</dbReference>
<dbReference type="CDD" id="cd16279">
    <property type="entry name" value="metallo-hydrolase-like_MBL-fold"/>
    <property type="match status" value="1"/>
</dbReference>
<dbReference type="Gene3D" id="3.60.15.10">
    <property type="entry name" value="Ribonuclease Z/Hydroxyacylglutathione hydrolase-like"/>
    <property type="match status" value="1"/>
</dbReference>
<protein>
    <recommendedName>
        <fullName evidence="1">Metallo-beta-lactamase domain-containing protein</fullName>
    </recommendedName>
</protein>
<dbReference type="PANTHER" id="PTHR42663:SF6">
    <property type="entry name" value="HYDROLASE C777.06C-RELATED"/>
    <property type="match status" value="1"/>
</dbReference>
<dbReference type="AlphaFoldDB" id="A0A1Y2BD20"/>
<evidence type="ECO:0000313" key="2">
    <source>
        <dbReference type="EMBL" id="ORY32721.1"/>
    </source>
</evidence>
<sequence length="333" mass="36212">MSTRHDFIFIGTGTSSGVPAVTCLTKQPEPTCKVCVAATAWTPPSTKDIEASLAHKSVATPPSFNKNRRNNTCAIYRITHPDGSVKNILIDCGKTFYDSAFRMFPHHDIRTIDAVILTHGHADAVMGLDDLRMWTLDARVQSSIPIYCDASTFAVVKGAFPYLVDTKKATGGGQIAALEFRVFDVAEGSLTVEGIDIIPFHVVHGTSNGEPYHSLGFRFPHLSYISDANIVPATAKEIIKNSDVLVLDALRETTHPSHLSFSESIALAVELTPKRLFFTDFCHDLMHEDMVVRMEADKDLEAAGIRGAPAYDGLLVPLCDSHHSGGTGTCSRL</sequence>
<dbReference type="SMART" id="SM00849">
    <property type="entry name" value="Lactamase_B"/>
    <property type="match status" value="1"/>
</dbReference>
<dbReference type="InterPro" id="IPR036866">
    <property type="entry name" value="RibonucZ/Hydroxyglut_hydro"/>
</dbReference>
<dbReference type="InterPro" id="IPR001279">
    <property type="entry name" value="Metallo-B-lactamas"/>
</dbReference>
<dbReference type="Proteomes" id="UP000193642">
    <property type="component" value="Unassembled WGS sequence"/>
</dbReference>
<proteinExistence type="predicted"/>
<evidence type="ECO:0000259" key="1">
    <source>
        <dbReference type="SMART" id="SM00849"/>
    </source>
</evidence>
<keyword evidence="3" id="KW-1185">Reference proteome</keyword>
<gene>
    <name evidence="2" type="ORF">BCR33DRAFT_856440</name>
</gene>
<comment type="caution">
    <text evidence="2">The sequence shown here is derived from an EMBL/GenBank/DDBJ whole genome shotgun (WGS) entry which is preliminary data.</text>
</comment>
<organism evidence="2 3">
    <name type="scientific">Rhizoclosmatium globosum</name>
    <dbReference type="NCBI Taxonomy" id="329046"/>
    <lineage>
        <taxon>Eukaryota</taxon>
        <taxon>Fungi</taxon>
        <taxon>Fungi incertae sedis</taxon>
        <taxon>Chytridiomycota</taxon>
        <taxon>Chytridiomycota incertae sedis</taxon>
        <taxon>Chytridiomycetes</taxon>
        <taxon>Chytridiales</taxon>
        <taxon>Chytriomycetaceae</taxon>
        <taxon>Rhizoclosmatium</taxon>
    </lineage>
</organism>